<accession>N1MQZ6</accession>
<protein>
    <submittedName>
        <fullName evidence="1">Uncharacterized protein</fullName>
    </submittedName>
</protein>
<gene>
    <name evidence="1" type="ORF">EBBID32_37370</name>
</gene>
<evidence type="ECO:0000313" key="1">
    <source>
        <dbReference type="EMBL" id="CCW19371.1"/>
    </source>
</evidence>
<proteinExistence type="predicted"/>
<dbReference type="EMBL" id="CAVK010000195">
    <property type="protein sequence ID" value="CCW19371.1"/>
    <property type="molecule type" value="Genomic_DNA"/>
</dbReference>
<dbReference type="Proteomes" id="UP000013201">
    <property type="component" value="Unassembled WGS sequence"/>
</dbReference>
<reference evidence="2" key="2">
    <citation type="submission" date="2013-04" db="EMBL/GenBank/DDBJ databases">
        <title>Bisphenol A degrading Sphingobium sp. strain BiD32.</title>
        <authorList>
            <person name="Nielsen J.L."/>
            <person name="Zhou N.A."/>
            <person name="Kjeldal H."/>
        </authorList>
    </citation>
    <scope>NUCLEOTIDE SEQUENCE [LARGE SCALE GENOMIC DNA]</scope>
    <source>
        <strain evidence="2">BiD32</strain>
    </source>
</reference>
<organism evidence="1 2">
    <name type="scientific">Sphingobium indicum BiD32</name>
    <dbReference type="NCBI Taxonomy" id="1301087"/>
    <lineage>
        <taxon>Bacteria</taxon>
        <taxon>Pseudomonadati</taxon>
        <taxon>Pseudomonadota</taxon>
        <taxon>Alphaproteobacteria</taxon>
        <taxon>Sphingomonadales</taxon>
        <taxon>Sphingomonadaceae</taxon>
        <taxon>Sphingobium</taxon>
    </lineage>
</organism>
<dbReference type="AlphaFoldDB" id="N1MQZ6"/>
<name>N1MQZ6_9SPHN</name>
<keyword evidence="2" id="KW-1185">Reference proteome</keyword>
<sequence>MQDERLGQESCSFDASYASGGNDVIVRNFAMNSANCD</sequence>
<reference evidence="1 2" key="1">
    <citation type="submission" date="2013-03" db="EMBL/GenBank/DDBJ databases">
        <authorList>
            <person name="Le V."/>
        </authorList>
    </citation>
    <scope>NUCLEOTIDE SEQUENCE [LARGE SCALE GENOMIC DNA]</scope>
    <source>
        <strain evidence="1 2">BiD32</strain>
    </source>
</reference>
<evidence type="ECO:0000313" key="2">
    <source>
        <dbReference type="Proteomes" id="UP000013201"/>
    </source>
</evidence>
<comment type="caution">
    <text evidence="1">The sequence shown here is derived from an EMBL/GenBank/DDBJ whole genome shotgun (WGS) entry which is preliminary data.</text>
</comment>